<dbReference type="InterPro" id="IPR000834">
    <property type="entry name" value="Peptidase_M14"/>
</dbReference>
<dbReference type="GO" id="GO:0008270">
    <property type="term" value="F:zinc ion binding"/>
    <property type="evidence" value="ECO:0007669"/>
    <property type="project" value="InterPro"/>
</dbReference>
<dbReference type="Gene3D" id="3.40.630.10">
    <property type="entry name" value="Zn peptidases"/>
    <property type="match status" value="1"/>
</dbReference>
<sequence>MRKMMVMLPDWLLAELDTVPDYDAFAGVDELHAGLRAIAERYPDIATLHRCGSSRQGDPLWCLSIDRRPGERPGEAPEALAFGLPHPNEPIGGLTALHLAERLCADDVLRERLGHRWRIVDCADPDGLRLNEGWLRGPFTRANYARHFYRPAGRDQVEWNFPINHQTAYFDAPMPETQALMRLIDEHRPALVASLHNSELGGAYYWLNRAEPALHPVLKEVPRHLGIPLDRGEPEAAGLNMLDEAIYEAAALEKVYEKTIADGAPWFEGGGSTTWYADRWGALMLVSELPYWLDPRVDDTSPAGVSYAQALAANAAGLGELAELLNRSVDAVEGQLLAPDSPFWRAARFFASLVRDAAAGRRTRSELPASDRPATVAEAISLESHVHEWRLRYGGILLRALQGEAAVGNVRHSVRAALSEIEQQYADWLAEDTAGGELEPIEIRRLVSVQYAATIAAAAHLAHTL</sequence>
<dbReference type="AlphaFoldDB" id="A0A919SWI0"/>
<accession>A0A919SWI0</accession>
<protein>
    <submittedName>
        <fullName evidence="2">Zinc carboxypeptidase</fullName>
    </submittedName>
</protein>
<dbReference type="EMBL" id="BOQP01000036">
    <property type="protein sequence ID" value="GIM78949.1"/>
    <property type="molecule type" value="Genomic_DNA"/>
</dbReference>
<keyword evidence="2" id="KW-0378">Hydrolase</keyword>
<name>A0A919SWI0_9ACTN</name>
<reference evidence="2" key="1">
    <citation type="submission" date="2021-03" db="EMBL/GenBank/DDBJ databases">
        <title>Whole genome shotgun sequence of Actinoplanes consettensis NBRC 14913.</title>
        <authorList>
            <person name="Komaki H."/>
            <person name="Tamura T."/>
        </authorList>
    </citation>
    <scope>NUCLEOTIDE SEQUENCE</scope>
    <source>
        <strain evidence="2">NBRC 14913</strain>
    </source>
</reference>
<dbReference type="Pfam" id="PF00246">
    <property type="entry name" value="Peptidase_M14"/>
    <property type="match status" value="1"/>
</dbReference>
<organism evidence="2 3">
    <name type="scientific">Winogradskya consettensis</name>
    <dbReference type="NCBI Taxonomy" id="113560"/>
    <lineage>
        <taxon>Bacteria</taxon>
        <taxon>Bacillati</taxon>
        <taxon>Actinomycetota</taxon>
        <taxon>Actinomycetes</taxon>
        <taxon>Micromonosporales</taxon>
        <taxon>Micromonosporaceae</taxon>
        <taxon>Winogradskya</taxon>
    </lineage>
</organism>
<dbReference type="SUPFAM" id="SSF53187">
    <property type="entry name" value="Zn-dependent exopeptidases"/>
    <property type="match status" value="1"/>
</dbReference>
<dbReference type="GO" id="GO:0004181">
    <property type="term" value="F:metallocarboxypeptidase activity"/>
    <property type="evidence" value="ECO:0007669"/>
    <property type="project" value="InterPro"/>
</dbReference>
<keyword evidence="2" id="KW-0645">Protease</keyword>
<dbReference type="Proteomes" id="UP000680865">
    <property type="component" value="Unassembled WGS sequence"/>
</dbReference>
<keyword evidence="2" id="KW-0121">Carboxypeptidase</keyword>
<dbReference type="GO" id="GO:0006508">
    <property type="term" value="P:proteolysis"/>
    <property type="evidence" value="ECO:0007669"/>
    <property type="project" value="InterPro"/>
</dbReference>
<feature type="domain" description="Peptidase M14" evidence="1">
    <location>
        <begin position="33"/>
        <end position="225"/>
    </location>
</feature>
<gene>
    <name evidence="2" type="ORF">Aco04nite_63000</name>
</gene>
<keyword evidence="3" id="KW-1185">Reference proteome</keyword>
<proteinExistence type="predicted"/>
<evidence type="ECO:0000313" key="3">
    <source>
        <dbReference type="Proteomes" id="UP000680865"/>
    </source>
</evidence>
<evidence type="ECO:0000259" key="1">
    <source>
        <dbReference type="Pfam" id="PF00246"/>
    </source>
</evidence>
<evidence type="ECO:0000313" key="2">
    <source>
        <dbReference type="EMBL" id="GIM78949.1"/>
    </source>
</evidence>
<comment type="caution">
    <text evidence="2">The sequence shown here is derived from an EMBL/GenBank/DDBJ whole genome shotgun (WGS) entry which is preliminary data.</text>
</comment>